<sequence length="87" mass="9108">MRQKKAIAPPAVQFPGGTGTPQEIGSQLALKNFTFYSTVLTVLGTIGAIALKTMAIAPICQQTSVASGPTPLENHQIGIMAEQVISR</sequence>
<proteinExistence type="predicted"/>
<organism evidence="2 3">
    <name type="scientific">Phormidium yuhuli AB48</name>
    <dbReference type="NCBI Taxonomy" id="2940671"/>
    <lineage>
        <taxon>Bacteria</taxon>
        <taxon>Bacillati</taxon>
        <taxon>Cyanobacteriota</taxon>
        <taxon>Cyanophyceae</taxon>
        <taxon>Oscillatoriophycideae</taxon>
        <taxon>Oscillatoriales</taxon>
        <taxon>Oscillatoriaceae</taxon>
        <taxon>Phormidium</taxon>
        <taxon>Phormidium yuhuli</taxon>
    </lineage>
</organism>
<gene>
    <name evidence="2" type="ORF">NEA10_07765</name>
</gene>
<name>A0ABY5AWL3_9CYAN</name>
<feature type="transmembrane region" description="Helical" evidence="1">
    <location>
        <begin position="33"/>
        <end position="51"/>
    </location>
</feature>
<keyword evidence="1" id="KW-1133">Transmembrane helix</keyword>
<evidence type="ECO:0000256" key="1">
    <source>
        <dbReference type="SAM" id="Phobius"/>
    </source>
</evidence>
<evidence type="ECO:0000313" key="2">
    <source>
        <dbReference type="EMBL" id="USR92604.1"/>
    </source>
</evidence>
<protein>
    <submittedName>
        <fullName evidence="2">Uncharacterized protein</fullName>
    </submittedName>
</protein>
<keyword evidence="1" id="KW-0812">Transmembrane</keyword>
<evidence type="ECO:0000313" key="3">
    <source>
        <dbReference type="Proteomes" id="UP001056708"/>
    </source>
</evidence>
<keyword evidence="3" id="KW-1185">Reference proteome</keyword>
<dbReference type="RefSeq" id="WP_252664755.1">
    <property type="nucleotide sequence ID" value="NZ_CP098611.1"/>
</dbReference>
<dbReference type="EMBL" id="CP098611">
    <property type="protein sequence ID" value="USR92604.1"/>
    <property type="molecule type" value="Genomic_DNA"/>
</dbReference>
<keyword evidence="1" id="KW-0472">Membrane</keyword>
<dbReference type="Proteomes" id="UP001056708">
    <property type="component" value="Chromosome"/>
</dbReference>
<reference evidence="2" key="1">
    <citation type="submission" date="2022-06" db="EMBL/GenBank/DDBJ databases">
        <title>Genome sequence of Phormidium yuhuli AB48 isolated from an industrial photobioreactor environment.</title>
        <authorList>
            <person name="Qiu Y."/>
            <person name="Noonan A.J.C."/>
            <person name="Dofher K."/>
            <person name="Koch M."/>
            <person name="Kieft B."/>
            <person name="Lin X."/>
            <person name="Ziels R.M."/>
            <person name="Hallam S.J."/>
        </authorList>
    </citation>
    <scope>NUCLEOTIDE SEQUENCE</scope>
    <source>
        <strain evidence="2">AB48</strain>
    </source>
</reference>
<accession>A0ABY5AWL3</accession>